<reference evidence="1 2" key="1">
    <citation type="journal article" date="2014" name="Int. J. Syst. Evol. Microbiol.">
        <title>Complete genome sequence of Corynebacterium casei LMG S-19264T (=DSM 44701T), isolated from a smear-ripened cheese.</title>
        <authorList>
            <consortium name="US DOE Joint Genome Institute (JGI-PGF)"/>
            <person name="Walter F."/>
            <person name="Albersmeier A."/>
            <person name="Kalinowski J."/>
            <person name="Ruckert C."/>
        </authorList>
    </citation>
    <scope>NUCLEOTIDE SEQUENCE [LARGE SCALE GENOMIC DNA]</scope>
    <source>
        <strain evidence="1 2">NBRC 110095</strain>
    </source>
</reference>
<keyword evidence="2" id="KW-1185">Reference proteome</keyword>
<comment type="caution">
    <text evidence="1">The sequence shown here is derived from an EMBL/GenBank/DDBJ whole genome shotgun (WGS) entry which is preliminary data.</text>
</comment>
<dbReference type="AlphaFoldDB" id="A0AA37T963"/>
<gene>
    <name evidence="1" type="ORF">GCM10007877_14790</name>
</gene>
<sequence>MNKEAPNLEPLFVEIAYCDRNKSNNKVSKKKTLLVYRAAHKKMGKLRAESKRVNDAICEGVNYSFMGNSVVFTTLRITKLD</sequence>
<evidence type="ECO:0000313" key="2">
    <source>
        <dbReference type="Proteomes" id="UP001156870"/>
    </source>
</evidence>
<proteinExistence type="predicted"/>
<dbReference type="EMBL" id="BSPD01000035">
    <property type="protein sequence ID" value="GLS25765.1"/>
    <property type="molecule type" value="Genomic_DNA"/>
</dbReference>
<name>A0AA37T963_9GAMM</name>
<evidence type="ECO:0000313" key="1">
    <source>
        <dbReference type="EMBL" id="GLS25765.1"/>
    </source>
</evidence>
<accession>A0AA37T963</accession>
<protein>
    <submittedName>
        <fullName evidence="1">Uncharacterized protein</fullName>
    </submittedName>
</protein>
<dbReference type="Proteomes" id="UP001156870">
    <property type="component" value="Unassembled WGS sequence"/>
</dbReference>
<organism evidence="1 2">
    <name type="scientific">Marinibactrum halimedae</name>
    <dbReference type="NCBI Taxonomy" id="1444977"/>
    <lineage>
        <taxon>Bacteria</taxon>
        <taxon>Pseudomonadati</taxon>
        <taxon>Pseudomonadota</taxon>
        <taxon>Gammaproteobacteria</taxon>
        <taxon>Cellvibrionales</taxon>
        <taxon>Cellvibrionaceae</taxon>
        <taxon>Marinibactrum</taxon>
    </lineage>
</organism>